<dbReference type="EMBL" id="JAAECE010000002">
    <property type="protein sequence ID" value="KAF1804534.1"/>
    <property type="molecule type" value="Genomic_DNA"/>
</dbReference>
<gene>
    <name evidence="1" type="ORF">FB192DRAFT_1358157</name>
</gene>
<dbReference type="AlphaFoldDB" id="A0A8H4BLY7"/>
<comment type="caution">
    <text evidence="1">The sequence shown here is derived from an EMBL/GenBank/DDBJ whole genome shotgun (WGS) entry which is preliminary data.</text>
</comment>
<evidence type="ECO:0000313" key="1">
    <source>
        <dbReference type="EMBL" id="KAF1804534.1"/>
    </source>
</evidence>
<reference evidence="1 2" key="1">
    <citation type="submission" date="2019-09" db="EMBL/GenBank/DDBJ databases">
        <authorList>
            <consortium name="DOE Joint Genome Institute"/>
            <person name="Mondo S.J."/>
            <person name="Navarro-Mendoza M.I."/>
            <person name="Perez-Arques C."/>
            <person name="Panchal S."/>
            <person name="Nicolas F.E."/>
            <person name="Ganguly P."/>
            <person name="Pangilinan J."/>
            <person name="Grigoriev I."/>
            <person name="Heitman J."/>
            <person name="Sanya K."/>
            <person name="Garre V."/>
        </authorList>
    </citation>
    <scope>NUCLEOTIDE SEQUENCE [LARGE SCALE GENOMIC DNA]</scope>
    <source>
        <strain evidence="1 2">MU402</strain>
    </source>
</reference>
<protein>
    <submittedName>
        <fullName evidence="1">Uncharacterized protein</fullName>
    </submittedName>
</protein>
<dbReference type="Proteomes" id="UP000469890">
    <property type="component" value="Unassembled WGS sequence"/>
</dbReference>
<sequence length="108" mass="12493">MLFQHCQILGGHESFASRAKKKGIFFNTATRSDGLVCEDKPTDAESSKDCKKVKDLREKALLYWYSLLPFRECIDYLMAISCQFSKLKLTIRASKLIDEVMTHNTFYQ</sequence>
<name>A0A8H4BLY7_MUCCL</name>
<evidence type="ECO:0000313" key="2">
    <source>
        <dbReference type="Proteomes" id="UP000469890"/>
    </source>
</evidence>
<organism evidence="1 2">
    <name type="scientific">Mucor circinelloides f. lusitanicus</name>
    <name type="common">Mucor racemosus var. lusitanicus</name>
    <dbReference type="NCBI Taxonomy" id="29924"/>
    <lineage>
        <taxon>Eukaryota</taxon>
        <taxon>Fungi</taxon>
        <taxon>Fungi incertae sedis</taxon>
        <taxon>Mucoromycota</taxon>
        <taxon>Mucoromycotina</taxon>
        <taxon>Mucoromycetes</taxon>
        <taxon>Mucorales</taxon>
        <taxon>Mucorineae</taxon>
        <taxon>Mucoraceae</taxon>
        <taxon>Mucor</taxon>
    </lineage>
</organism>
<accession>A0A8H4BLY7</accession>
<proteinExistence type="predicted"/>